<evidence type="ECO:0000259" key="1">
    <source>
        <dbReference type="Pfam" id="PF04149"/>
    </source>
</evidence>
<accession>A0A7D5Y5R0</accession>
<dbReference type="EMBL" id="CP058905">
    <property type="protein sequence ID" value="QLJ98238.1"/>
    <property type="molecule type" value="Genomic_DNA"/>
</dbReference>
<name>A0A7D5Y5R0_9ACTN</name>
<dbReference type="InterPro" id="IPR007278">
    <property type="entry name" value="DUF397"/>
</dbReference>
<reference evidence="2" key="1">
    <citation type="submission" date="2020-08" db="EMBL/GenBank/DDBJ databases">
        <title>A bifunctional nitrone conjugated secondary metabolite targeting the ribosome.</title>
        <authorList>
            <person name="Limbrick E.M."/>
            <person name="Graf M."/>
            <person name="Derewacz D.K."/>
            <person name="Nguyen F."/>
            <person name="Spraggins J.M."/>
            <person name="Wieland M."/>
            <person name="Ynigez-Gutierrez A.E."/>
            <person name="Reisman B.J."/>
            <person name="Zinshteyn B."/>
            <person name="McCulloch K."/>
            <person name="Iverson T.M."/>
            <person name="Green R."/>
            <person name="Wilson D.N."/>
            <person name="Bachmann B.O."/>
        </authorList>
    </citation>
    <scope>NUCLEOTIDE SEQUENCE</scope>
    <source>
        <strain evidence="2">Africana</strain>
    </source>
</reference>
<protein>
    <submittedName>
        <fullName evidence="2">DUF397 domain-containing protein</fullName>
    </submittedName>
</protein>
<dbReference type="AlphaFoldDB" id="A0A7D5Y5R0"/>
<organism evidence="2">
    <name type="scientific">Micromonospora carbonacea</name>
    <dbReference type="NCBI Taxonomy" id="47853"/>
    <lineage>
        <taxon>Bacteria</taxon>
        <taxon>Bacillati</taxon>
        <taxon>Actinomycetota</taxon>
        <taxon>Actinomycetes</taxon>
        <taxon>Micromonosporales</taxon>
        <taxon>Micromonosporaceae</taxon>
        <taxon>Micromonospora</taxon>
    </lineage>
</organism>
<gene>
    <name evidence="2" type="ORF">HZU44_26560</name>
</gene>
<proteinExistence type="predicted"/>
<sequence length="60" mass="6509">MELIGARWRKSSRSGQNDQCVEVATNLPGVVGVRDSKDPSGPVLTVDPYAWRAFVAAPPR</sequence>
<evidence type="ECO:0000313" key="2">
    <source>
        <dbReference type="EMBL" id="QLJ98238.1"/>
    </source>
</evidence>
<feature type="domain" description="DUF397" evidence="1">
    <location>
        <begin position="6"/>
        <end position="57"/>
    </location>
</feature>
<dbReference type="Pfam" id="PF04149">
    <property type="entry name" value="DUF397"/>
    <property type="match status" value="1"/>
</dbReference>